<feature type="chain" id="PRO_5036784101" description="Porin" evidence="1">
    <location>
        <begin position="22"/>
        <end position="589"/>
    </location>
</feature>
<gene>
    <name evidence="2" type="ORF">IAC51_08765</name>
</gene>
<dbReference type="Proteomes" id="UP000712007">
    <property type="component" value="Unassembled WGS sequence"/>
</dbReference>
<dbReference type="InterPro" id="IPR025631">
    <property type="entry name" value="Porin_10"/>
</dbReference>
<feature type="signal peptide" evidence="1">
    <location>
        <begin position="1"/>
        <end position="21"/>
    </location>
</feature>
<dbReference type="Pfam" id="PF14121">
    <property type="entry name" value="Porin_10"/>
    <property type="match status" value="1"/>
</dbReference>
<evidence type="ECO:0000313" key="3">
    <source>
        <dbReference type="Proteomes" id="UP000712007"/>
    </source>
</evidence>
<reference evidence="2" key="1">
    <citation type="submission" date="2020-10" db="EMBL/GenBank/DDBJ databases">
        <authorList>
            <person name="Gilroy R."/>
        </authorList>
    </citation>
    <scope>NUCLEOTIDE SEQUENCE</scope>
    <source>
        <strain evidence="2">3924</strain>
    </source>
</reference>
<sequence length="589" mass="66602">MTHKKILLLTVLAAAYMTASADNGYYRVNERFGFRTPAPADTAQTSLRNSMPEKRYSIANSWTGSYAGPVQSMLYFYRTMKSPMAFADAYDAYTLKAGDLLFASPETFALSLSGRGSFPTDFRTRPDSRYSLSLAGTPNSGVSLGATATGTLGSGTGGNEYRAIGNAAFWTAVDYERYSAKLAFATNYMRFALDRADRDNRRTLYHNNIAFISQNFALGGTDSRPAVELIHTFKWEDISRSYNTLLSDSLGTAAANDSVAFQTFKNTLTVRTLRDNIPVMPFSLLYYFEHEYRYHANYIDHSLTRDEMHDHHLHTGFSIFDTRPMANGSFSYDLTGDVFIYGILTSECNLVATFVRSLTAGTEPLTITWGAGGHRDSNTKFITRYDASFVRWTNNFSKFHRLDAQARIALPKRNISLGINFDNVWDMVYIDDNGLPAQASGSTQIVAVDLKADFRFSDIYWENQFVYQYTSNRDIMPLPDFTLYSNLYYYRQFRRAGFQAGIDIRYYTAFYANIFDPYTGLFHTQHTQKIGNYPELGLYANVRVLDGLKIYAEWNCWNSGLFGGDCSPMPGIARTHSRLDIGISWDLNI</sequence>
<evidence type="ECO:0008006" key="4">
    <source>
        <dbReference type="Google" id="ProtNLM"/>
    </source>
</evidence>
<reference evidence="2" key="2">
    <citation type="journal article" date="2021" name="PeerJ">
        <title>Extensive microbial diversity within the chicken gut microbiome revealed by metagenomics and culture.</title>
        <authorList>
            <person name="Gilroy R."/>
            <person name="Ravi A."/>
            <person name="Getino M."/>
            <person name="Pursley I."/>
            <person name="Horton D.L."/>
            <person name="Alikhan N.F."/>
            <person name="Baker D."/>
            <person name="Gharbi K."/>
            <person name="Hall N."/>
            <person name="Watson M."/>
            <person name="Adriaenssens E.M."/>
            <person name="Foster-Nyarko E."/>
            <person name="Jarju S."/>
            <person name="Secka A."/>
            <person name="Antonio M."/>
            <person name="Oren A."/>
            <person name="Chaudhuri R.R."/>
            <person name="La Ragione R."/>
            <person name="Hildebrand F."/>
            <person name="Pallen M.J."/>
        </authorList>
    </citation>
    <scope>NUCLEOTIDE SEQUENCE</scope>
    <source>
        <strain evidence="2">3924</strain>
    </source>
</reference>
<comment type="caution">
    <text evidence="2">The sequence shown here is derived from an EMBL/GenBank/DDBJ whole genome shotgun (WGS) entry which is preliminary data.</text>
</comment>
<protein>
    <recommendedName>
        <fullName evidence="4">Porin</fullName>
    </recommendedName>
</protein>
<name>A0A940DMG2_9BACT</name>
<evidence type="ECO:0000256" key="1">
    <source>
        <dbReference type="SAM" id="SignalP"/>
    </source>
</evidence>
<organism evidence="2 3">
    <name type="scientific">Candidatus Aphodosoma intestinipullorum</name>
    <dbReference type="NCBI Taxonomy" id="2840674"/>
    <lineage>
        <taxon>Bacteria</taxon>
        <taxon>Pseudomonadati</taxon>
        <taxon>Bacteroidota</taxon>
        <taxon>Bacteroidia</taxon>
        <taxon>Bacteroidales</taxon>
        <taxon>Candidatus Aphodosoma</taxon>
    </lineage>
</organism>
<dbReference type="AlphaFoldDB" id="A0A940DMG2"/>
<accession>A0A940DMG2</accession>
<evidence type="ECO:0000313" key="2">
    <source>
        <dbReference type="EMBL" id="MBO8440722.1"/>
    </source>
</evidence>
<dbReference type="EMBL" id="JADIMV010000148">
    <property type="protein sequence ID" value="MBO8440722.1"/>
    <property type="molecule type" value="Genomic_DNA"/>
</dbReference>
<proteinExistence type="predicted"/>
<keyword evidence="1" id="KW-0732">Signal</keyword>